<dbReference type="OrthoDB" id="4685598at2759"/>
<dbReference type="InterPro" id="IPR007219">
    <property type="entry name" value="XnlR_reg_dom"/>
</dbReference>
<keyword evidence="1" id="KW-0479">Metal-binding</keyword>
<evidence type="ECO:0000313" key="8">
    <source>
        <dbReference type="EMBL" id="EHY59616.1"/>
    </source>
</evidence>
<dbReference type="PROSITE" id="PS50048">
    <property type="entry name" value="ZN2_CY6_FUNGAL_2"/>
    <property type="match status" value="1"/>
</dbReference>
<dbReference type="Pfam" id="PF00172">
    <property type="entry name" value="Zn_clus"/>
    <property type="match status" value="1"/>
</dbReference>
<evidence type="ECO:0000259" key="7">
    <source>
        <dbReference type="PROSITE" id="PS50048"/>
    </source>
</evidence>
<dbReference type="Pfam" id="PF04082">
    <property type="entry name" value="Fungal_trans"/>
    <property type="match status" value="1"/>
</dbReference>
<dbReference type="InterPro" id="IPR036864">
    <property type="entry name" value="Zn2-C6_fun-type_DNA-bd_sf"/>
</dbReference>
<dbReference type="InterPro" id="IPR053181">
    <property type="entry name" value="EcdB-like_regulator"/>
</dbReference>
<dbReference type="RefSeq" id="XP_009160077.1">
    <property type="nucleotide sequence ID" value="XM_009161829.1"/>
</dbReference>
<evidence type="ECO:0000256" key="4">
    <source>
        <dbReference type="ARBA" id="ARBA00023163"/>
    </source>
</evidence>
<protein>
    <recommendedName>
        <fullName evidence="7">Zn(2)-C6 fungal-type domain-containing protein</fullName>
    </recommendedName>
</protein>
<dbReference type="CDD" id="cd00067">
    <property type="entry name" value="GAL4"/>
    <property type="match status" value="1"/>
</dbReference>
<dbReference type="PROSITE" id="PS00463">
    <property type="entry name" value="ZN2_CY6_FUNGAL_1"/>
    <property type="match status" value="1"/>
</dbReference>
<keyword evidence="4" id="KW-0804">Transcription</keyword>
<dbReference type="Gene3D" id="4.10.240.10">
    <property type="entry name" value="Zn(2)-C6 fungal-type DNA-binding domain"/>
    <property type="match status" value="1"/>
</dbReference>
<dbReference type="Proteomes" id="UP000007304">
    <property type="component" value="Unassembled WGS sequence"/>
</dbReference>
<dbReference type="GO" id="GO:0003677">
    <property type="term" value="F:DNA binding"/>
    <property type="evidence" value="ECO:0007669"/>
    <property type="project" value="UniProtKB-KW"/>
</dbReference>
<evidence type="ECO:0000256" key="3">
    <source>
        <dbReference type="ARBA" id="ARBA00023125"/>
    </source>
</evidence>
<feature type="region of interest" description="Disordered" evidence="6">
    <location>
        <begin position="1"/>
        <end position="30"/>
    </location>
</feature>
<dbReference type="SMART" id="SM00066">
    <property type="entry name" value="GAL4"/>
    <property type="match status" value="1"/>
</dbReference>
<keyword evidence="3" id="KW-0238">DNA-binding</keyword>
<dbReference type="SUPFAM" id="SSF57701">
    <property type="entry name" value="Zn2/Cys6 DNA-binding domain"/>
    <property type="match status" value="1"/>
</dbReference>
<dbReference type="AlphaFoldDB" id="H6C7C0"/>
<dbReference type="CDD" id="cd12148">
    <property type="entry name" value="fungal_TF_MHR"/>
    <property type="match status" value="1"/>
</dbReference>
<feature type="domain" description="Zn(2)-C6 fungal-type" evidence="7">
    <location>
        <begin position="47"/>
        <end position="77"/>
    </location>
</feature>
<name>H6C7C0_EXODN</name>
<feature type="compositionally biased region" description="Polar residues" evidence="6">
    <location>
        <begin position="156"/>
        <end position="165"/>
    </location>
</feature>
<organism evidence="8 9">
    <name type="scientific">Exophiala dermatitidis (strain ATCC 34100 / CBS 525.76 / NIH/UT8656)</name>
    <name type="common">Black yeast</name>
    <name type="synonym">Wangiella dermatitidis</name>
    <dbReference type="NCBI Taxonomy" id="858893"/>
    <lineage>
        <taxon>Eukaryota</taxon>
        <taxon>Fungi</taxon>
        <taxon>Dikarya</taxon>
        <taxon>Ascomycota</taxon>
        <taxon>Pezizomycotina</taxon>
        <taxon>Eurotiomycetes</taxon>
        <taxon>Chaetothyriomycetidae</taxon>
        <taxon>Chaetothyriales</taxon>
        <taxon>Herpotrichiellaceae</taxon>
        <taxon>Exophiala</taxon>
    </lineage>
</organism>
<dbReference type="GO" id="GO:0006351">
    <property type="term" value="P:DNA-templated transcription"/>
    <property type="evidence" value="ECO:0007669"/>
    <property type="project" value="InterPro"/>
</dbReference>
<dbReference type="PANTHER" id="PTHR47785">
    <property type="entry name" value="ZN(II)2CYS6 TRANSCRIPTION FACTOR (EUROFUNG)-RELATED-RELATED"/>
    <property type="match status" value="1"/>
</dbReference>
<dbReference type="STRING" id="858893.H6C7C0"/>
<keyword evidence="2" id="KW-0805">Transcription regulation</keyword>
<keyword evidence="5" id="KW-0539">Nucleus</keyword>
<evidence type="ECO:0000256" key="1">
    <source>
        <dbReference type="ARBA" id="ARBA00022723"/>
    </source>
</evidence>
<dbReference type="EMBL" id="JH226135">
    <property type="protein sequence ID" value="EHY59616.1"/>
    <property type="molecule type" value="Genomic_DNA"/>
</dbReference>
<evidence type="ECO:0000313" key="9">
    <source>
        <dbReference type="Proteomes" id="UP000007304"/>
    </source>
</evidence>
<dbReference type="PANTHER" id="PTHR47785:SF3">
    <property type="entry name" value="ZN(2)-C6 FUNGAL-TYPE DOMAIN-CONTAINING PROTEIN"/>
    <property type="match status" value="1"/>
</dbReference>
<dbReference type="HOGENOM" id="CLU_036824_1_0_1"/>
<gene>
    <name evidence="8" type="ORF">HMPREF1120_07601</name>
</gene>
<dbReference type="VEuPathDB" id="FungiDB:HMPREF1120_07601"/>
<accession>H6C7C0</accession>
<feature type="region of interest" description="Disordered" evidence="6">
    <location>
        <begin position="138"/>
        <end position="165"/>
    </location>
</feature>
<dbReference type="InterPro" id="IPR001138">
    <property type="entry name" value="Zn2Cys6_DnaBD"/>
</dbReference>
<dbReference type="InParanoid" id="H6C7C0"/>
<keyword evidence="9" id="KW-1185">Reference proteome</keyword>
<evidence type="ECO:0000256" key="2">
    <source>
        <dbReference type="ARBA" id="ARBA00023015"/>
    </source>
</evidence>
<evidence type="ECO:0000256" key="6">
    <source>
        <dbReference type="SAM" id="MobiDB-lite"/>
    </source>
</evidence>
<proteinExistence type="predicted"/>
<dbReference type="GO" id="GO:0000981">
    <property type="term" value="F:DNA-binding transcription factor activity, RNA polymerase II-specific"/>
    <property type="evidence" value="ECO:0007669"/>
    <property type="project" value="InterPro"/>
</dbReference>
<sequence length="584" mass="65888">MADDWRDEENESAVELLPDTGPRKRRRKVTDIGDDKAAYPRRRAILACDVCRARRTKCDGQRPACSFCQANNAECRYRKIAGPPPTRLETEIGAIQDRLANIERLLSAAQEKHQHQQPEEQHTASSFGATVTGALESATPASSHGAHYSRPGRARQQPSESLNYQSPTIQELEQSAFPVMVIKNQSFMNLVGVEYDLAACLARLERSVPLISQPRENGTDPLPQLQSASKALNAFFEQIHTWYPILDLDYEARYLSIMEGSLRPSSESCLALIVAALGWLSSREGTENHVLYGEQALSMVSSVISDGTVVAVEALVYIAVYYCCLCIPLEAFEYIAVASMKAQSLLTINRNQISDAESEALRRAYWAILLIENELCVQLELFDTGVWNLDESTTLPRVRETWSSPQSTFHFSPNTDMDRTSGIRHEKNVADADAYFLAEIAMRRISHRCPSAVRLTPSRDLVYAPIVASELAYQLEEWFHHLPPSLKFHRHHDVGLQETKATVLFLRTQYYSCMTSIYWPAIHQVIQTGKLEYDLHVGCLKFFDSYYQFLMSVTVCAQHCAVNRWTLLARLVGDILPTKGRMRC</sequence>
<dbReference type="GeneID" id="20312240"/>
<reference evidence="8" key="1">
    <citation type="submission" date="2011-07" db="EMBL/GenBank/DDBJ databases">
        <title>The Genome Sequence of Exophiala (Wangiella) dermatitidis NIH/UT8656.</title>
        <authorList>
            <consortium name="The Broad Institute Genome Sequencing Platform"/>
            <person name="Cuomo C."/>
            <person name="Wang Z."/>
            <person name="Hunicke-Smith S."/>
            <person name="Szanislo P.J."/>
            <person name="Earl A."/>
            <person name="Young S.K."/>
            <person name="Zeng Q."/>
            <person name="Gargeya S."/>
            <person name="Fitzgerald M."/>
            <person name="Haas B."/>
            <person name="Abouelleil A."/>
            <person name="Alvarado L."/>
            <person name="Arachchi H.M."/>
            <person name="Berlin A."/>
            <person name="Brown A."/>
            <person name="Chapman S.B."/>
            <person name="Chen Z."/>
            <person name="Dunbar C."/>
            <person name="Freedman E."/>
            <person name="Gearin G."/>
            <person name="Gellesch M."/>
            <person name="Goldberg J."/>
            <person name="Griggs A."/>
            <person name="Gujja S."/>
            <person name="Heiman D."/>
            <person name="Howarth C."/>
            <person name="Larson L."/>
            <person name="Lui A."/>
            <person name="MacDonald P.J.P."/>
            <person name="Montmayeur A."/>
            <person name="Murphy C."/>
            <person name="Neiman D."/>
            <person name="Pearson M."/>
            <person name="Priest M."/>
            <person name="Roberts A."/>
            <person name="Saif S."/>
            <person name="Shea T."/>
            <person name="Shenoy N."/>
            <person name="Sisk P."/>
            <person name="Stolte C."/>
            <person name="Sykes S."/>
            <person name="Wortman J."/>
            <person name="Nusbaum C."/>
            <person name="Birren B."/>
        </authorList>
    </citation>
    <scope>NUCLEOTIDE SEQUENCE</scope>
    <source>
        <strain evidence="8">NIH/UT8656</strain>
    </source>
</reference>
<dbReference type="GO" id="GO:0008270">
    <property type="term" value="F:zinc ion binding"/>
    <property type="evidence" value="ECO:0007669"/>
    <property type="project" value="InterPro"/>
</dbReference>
<dbReference type="eggNOG" id="ENOG502SHEY">
    <property type="taxonomic scope" value="Eukaryota"/>
</dbReference>
<feature type="compositionally biased region" description="Acidic residues" evidence="6">
    <location>
        <begin position="1"/>
        <end position="12"/>
    </location>
</feature>
<dbReference type="OMA" id="AHDYCLI"/>
<evidence type="ECO:0000256" key="5">
    <source>
        <dbReference type="ARBA" id="ARBA00023242"/>
    </source>
</evidence>